<organism evidence="2 3">
    <name type="scientific">Didymodactylos carnosus</name>
    <dbReference type="NCBI Taxonomy" id="1234261"/>
    <lineage>
        <taxon>Eukaryota</taxon>
        <taxon>Metazoa</taxon>
        <taxon>Spiralia</taxon>
        <taxon>Gnathifera</taxon>
        <taxon>Rotifera</taxon>
        <taxon>Eurotatoria</taxon>
        <taxon>Bdelloidea</taxon>
        <taxon>Philodinida</taxon>
        <taxon>Philodinidae</taxon>
        <taxon>Didymodactylos</taxon>
    </lineage>
</organism>
<gene>
    <name evidence="1" type="ORF">OVA965_LOCUS33089</name>
    <name evidence="2" type="ORF">TMI583_LOCUS33968</name>
</gene>
<feature type="non-terminal residue" evidence="2">
    <location>
        <position position="1"/>
    </location>
</feature>
<proteinExistence type="predicted"/>
<dbReference type="EMBL" id="CAJOBA010048137">
    <property type="protein sequence ID" value="CAF4209276.1"/>
    <property type="molecule type" value="Genomic_DNA"/>
</dbReference>
<dbReference type="EMBL" id="CAJNOK010026405">
    <property type="protein sequence ID" value="CAF1402400.1"/>
    <property type="molecule type" value="Genomic_DNA"/>
</dbReference>
<comment type="caution">
    <text evidence="2">The sequence shown here is derived from an EMBL/GenBank/DDBJ whole genome shotgun (WGS) entry which is preliminary data.</text>
</comment>
<protein>
    <submittedName>
        <fullName evidence="2">Uncharacterized protein</fullName>
    </submittedName>
</protein>
<accession>A0A8S2S642</accession>
<reference evidence="2" key="1">
    <citation type="submission" date="2021-02" db="EMBL/GenBank/DDBJ databases">
        <authorList>
            <person name="Nowell W R."/>
        </authorList>
    </citation>
    <scope>NUCLEOTIDE SEQUENCE</scope>
</reference>
<evidence type="ECO:0000313" key="2">
    <source>
        <dbReference type="EMBL" id="CAF4209276.1"/>
    </source>
</evidence>
<dbReference type="Proteomes" id="UP000682733">
    <property type="component" value="Unassembled WGS sequence"/>
</dbReference>
<dbReference type="Proteomes" id="UP000677228">
    <property type="component" value="Unassembled WGS sequence"/>
</dbReference>
<evidence type="ECO:0000313" key="1">
    <source>
        <dbReference type="EMBL" id="CAF1402400.1"/>
    </source>
</evidence>
<name>A0A8S2S642_9BILA</name>
<evidence type="ECO:0000313" key="3">
    <source>
        <dbReference type="Proteomes" id="UP000682733"/>
    </source>
</evidence>
<dbReference type="AlphaFoldDB" id="A0A8S2S642"/>
<sequence length="96" mass="11884">RTTEQSINISSYFNEIEQWSEQDVRNFFHNKNLNLMLLLLQDINGWELVHFYKMCEMDSSKMYLVLNEQLFVQHRKYLPIDMYLRFIRQFKERILG</sequence>